<keyword evidence="7" id="KW-0546">Nucleotide metabolism</keyword>
<organism evidence="13 14">
    <name type="scientific">Paenimyroides ummariense</name>
    <dbReference type="NCBI Taxonomy" id="913024"/>
    <lineage>
        <taxon>Bacteria</taxon>
        <taxon>Pseudomonadati</taxon>
        <taxon>Bacteroidota</taxon>
        <taxon>Flavobacteriia</taxon>
        <taxon>Flavobacteriales</taxon>
        <taxon>Flavobacteriaceae</taxon>
        <taxon>Paenimyroides</taxon>
    </lineage>
</organism>
<keyword evidence="14" id="KW-1185">Reference proteome</keyword>
<reference evidence="14" key="1">
    <citation type="submission" date="2016-10" db="EMBL/GenBank/DDBJ databases">
        <authorList>
            <person name="Varghese N."/>
            <person name="Submissions S."/>
        </authorList>
    </citation>
    <scope>NUCLEOTIDE SEQUENCE [LARGE SCALE GENOMIC DNA]</scope>
    <source>
        <strain evidence="14">DS-12</strain>
    </source>
</reference>
<dbReference type="NCBIfam" id="NF041078">
    <property type="entry name" value="cGAS"/>
    <property type="match status" value="1"/>
</dbReference>
<protein>
    <recommendedName>
        <fullName evidence="10">Cyclic GMP-AMP synthase</fullName>
    </recommendedName>
</protein>
<evidence type="ECO:0000256" key="2">
    <source>
        <dbReference type="ARBA" id="ARBA00022695"/>
    </source>
</evidence>
<evidence type="ECO:0000256" key="10">
    <source>
        <dbReference type="ARBA" id="ARBA00044145"/>
    </source>
</evidence>
<evidence type="ECO:0000313" key="14">
    <source>
        <dbReference type="Proteomes" id="UP000199036"/>
    </source>
</evidence>
<evidence type="ECO:0000256" key="5">
    <source>
        <dbReference type="ARBA" id="ARBA00022840"/>
    </source>
</evidence>
<dbReference type="AlphaFoldDB" id="A0A1I5EJP9"/>
<dbReference type="EMBL" id="FOVI01000021">
    <property type="protein sequence ID" value="SFO11734.1"/>
    <property type="molecule type" value="Genomic_DNA"/>
</dbReference>
<evidence type="ECO:0000256" key="7">
    <source>
        <dbReference type="ARBA" id="ARBA00023080"/>
    </source>
</evidence>
<dbReference type="Pfam" id="PF21654">
    <property type="entry name" value="DncV-like_NTFase"/>
    <property type="match status" value="1"/>
</dbReference>
<sequence>MADLHSTFTEFDGIIKLNSTKKSSLRTSRNSIREDIRKYFDEKREDHSVSFKGQGSFMMNTTIKPISNEFDLDDGVYIFGKEEDRPTPQTAHNWIYDAVKNRTSSESLDKNTCVRVIYKSDYHIDLPIYYKVDKSKDEYTLDDEVPELAHLSKGWIKSDPYAFKKWFDGEAKNKPQLKRIVRYLKSWSDKKQTDNSKLIFPSGMIFTILASNCFIEDERDDISLLETLKAIQEEIDDTRFDDAYYECYRPTVDETEDLLNKYAAKTTKENFLNALDSFIKSGNQAIELESKKDACAKWQKHLGDRFPCSTIKEESSDTSARVFSNPDQIGFDHKSA</sequence>
<evidence type="ECO:0000256" key="3">
    <source>
        <dbReference type="ARBA" id="ARBA00022723"/>
    </source>
</evidence>
<dbReference type="GO" id="GO:0051607">
    <property type="term" value="P:defense response to virus"/>
    <property type="evidence" value="ECO:0007669"/>
    <property type="project" value="UniProtKB-KW"/>
</dbReference>
<dbReference type="GO" id="GO:0005525">
    <property type="term" value="F:GTP binding"/>
    <property type="evidence" value="ECO:0007669"/>
    <property type="project" value="UniProtKB-KW"/>
</dbReference>
<name>A0A1I5EJP9_9FLAO</name>
<comment type="catalytic activity">
    <reaction evidence="11">
        <text>GTP + ATP = 3',3'-cGAMP + 2 diphosphate</text>
        <dbReference type="Rhea" id="RHEA:35647"/>
        <dbReference type="ChEBI" id="CHEBI:30616"/>
        <dbReference type="ChEBI" id="CHEBI:33019"/>
        <dbReference type="ChEBI" id="CHEBI:37565"/>
        <dbReference type="ChEBI" id="CHEBI:71501"/>
    </reaction>
    <physiologicalReaction direction="left-to-right" evidence="11">
        <dbReference type="Rhea" id="RHEA:35648"/>
    </physiologicalReaction>
</comment>
<dbReference type="InterPro" id="IPR048445">
    <property type="entry name" value="DncV-like_NTFase"/>
</dbReference>
<keyword evidence="8" id="KW-0051">Antiviral defense</keyword>
<dbReference type="GO" id="GO:0005524">
    <property type="term" value="F:ATP binding"/>
    <property type="evidence" value="ECO:0007669"/>
    <property type="project" value="UniProtKB-KW"/>
</dbReference>
<accession>A0A1I5EJP9</accession>
<keyword evidence="5" id="KW-0067">ATP-binding</keyword>
<evidence type="ECO:0000256" key="6">
    <source>
        <dbReference type="ARBA" id="ARBA00022842"/>
    </source>
</evidence>
<evidence type="ECO:0000256" key="11">
    <source>
        <dbReference type="ARBA" id="ARBA00048304"/>
    </source>
</evidence>
<dbReference type="RefSeq" id="WP_091525150.1">
    <property type="nucleotide sequence ID" value="NZ_FOVI01000021.1"/>
</dbReference>
<dbReference type="STRING" id="913024.SAMN05421741_1213"/>
<keyword evidence="6" id="KW-0460">Magnesium</keyword>
<keyword evidence="4" id="KW-0547">Nucleotide-binding</keyword>
<dbReference type="GO" id="GO:0009117">
    <property type="term" value="P:nucleotide metabolic process"/>
    <property type="evidence" value="ECO:0007669"/>
    <property type="project" value="UniProtKB-KW"/>
</dbReference>
<gene>
    <name evidence="13" type="ORF">SAMN05421741_1213</name>
</gene>
<dbReference type="GO" id="GO:0140701">
    <property type="term" value="F:3',3'-cyclic GMP-AMP synthase activity"/>
    <property type="evidence" value="ECO:0007669"/>
    <property type="project" value="InterPro"/>
</dbReference>
<evidence type="ECO:0000256" key="9">
    <source>
        <dbReference type="ARBA" id="ARBA00023134"/>
    </source>
</evidence>
<dbReference type="Proteomes" id="UP000199036">
    <property type="component" value="Unassembled WGS sequence"/>
</dbReference>
<evidence type="ECO:0000259" key="12">
    <source>
        <dbReference type="Pfam" id="PF21654"/>
    </source>
</evidence>
<evidence type="ECO:0000256" key="4">
    <source>
        <dbReference type="ARBA" id="ARBA00022741"/>
    </source>
</evidence>
<evidence type="ECO:0000313" key="13">
    <source>
        <dbReference type="EMBL" id="SFO11734.1"/>
    </source>
</evidence>
<keyword evidence="3" id="KW-0479">Metal-binding</keyword>
<feature type="domain" description="Cyclic GMP-AMP synthase DncV-like nucleotidyltransferase" evidence="12">
    <location>
        <begin position="50"/>
        <end position="129"/>
    </location>
</feature>
<keyword evidence="1" id="KW-0808">Transferase</keyword>
<keyword evidence="9" id="KW-0342">GTP-binding</keyword>
<dbReference type="GO" id="GO:0046872">
    <property type="term" value="F:metal ion binding"/>
    <property type="evidence" value="ECO:0007669"/>
    <property type="project" value="UniProtKB-KW"/>
</dbReference>
<dbReference type="InterPro" id="IPR047805">
    <property type="entry name" value="GAMP_synthase"/>
</dbReference>
<evidence type="ECO:0000256" key="8">
    <source>
        <dbReference type="ARBA" id="ARBA00023118"/>
    </source>
</evidence>
<proteinExistence type="predicted"/>
<keyword evidence="2" id="KW-0548">Nucleotidyltransferase</keyword>
<evidence type="ECO:0000256" key="1">
    <source>
        <dbReference type="ARBA" id="ARBA00022679"/>
    </source>
</evidence>
<dbReference type="OrthoDB" id="661552at2"/>